<dbReference type="EMBL" id="AGJK01000032">
    <property type="protein sequence ID" value="EHP93391.1"/>
    <property type="molecule type" value="Genomic_DNA"/>
</dbReference>
<evidence type="ECO:0000313" key="3">
    <source>
        <dbReference type="Proteomes" id="UP000004382"/>
    </source>
</evidence>
<evidence type="ECO:0000313" key="2">
    <source>
        <dbReference type="EMBL" id="EHP93391.1"/>
    </source>
</evidence>
<dbReference type="Proteomes" id="UP000004382">
    <property type="component" value="Unassembled WGS sequence"/>
</dbReference>
<dbReference type="AlphaFoldDB" id="H1KGD3"/>
<organism evidence="2 3">
    <name type="scientific">Methylorubrum extorquens DSM 13060</name>
    <dbReference type="NCBI Taxonomy" id="882800"/>
    <lineage>
        <taxon>Bacteria</taxon>
        <taxon>Pseudomonadati</taxon>
        <taxon>Pseudomonadota</taxon>
        <taxon>Alphaproteobacteria</taxon>
        <taxon>Hyphomicrobiales</taxon>
        <taxon>Methylobacteriaceae</taxon>
        <taxon>Methylorubrum</taxon>
    </lineage>
</organism>
<name>H1KGD3_METEX</name>
<evidence type="ECO:0000256" key="1">
    <source>
        <dbReference type="SAM" id="Phobius"/>
    </source>
</evidence>
<gene>
    <name evidence="2" type="ORF">MetexDRAFT_1695</name>
</gene>
<accession>H1KGD3</accession>
<sequence>MFGIEVFVALAAVVGAVAFMLAGRPSWDRFLPW</sequence>
<keyword evidence="1" id="KW-1133">Transmembrane helix</keyword>
<feature type="transmembrane region" description="Helical" evidence="1">
    <location>
        <begin position="6"/>
        <end position="23"/>
    </location>
</feature>
<proteinExistence type="predicted"/>
<protein>
    <submittedName>
        <fullName evidence="2">Uncharacterized protein</fullName>
    </submittedName>
</protein>
<keyword evidence="1" id="KW-0472">Membrane</keyword>
<keyword evidence="1" id="KW-0812">Transmembrane</keyword>
<reference evidence="2 3" key="1">
    <citation type="submission" date="2011-09" db="EMBL/GenBank/DDBJ databases">
        <title>The draft genome of Methylobacterium extorquens DSM 13060.</title>
        <authorList>
            <consortium name="US DOE Joint Genome Institute (JGI-PGF)"/>
            <person name="Lucas S."/>
            <person name="Han J."/>
            <person name="Lapidus A."/>
            <person name="Cheng J.-F."/>
            <person name="Goodwin L."/>
            <person name="Pitluck S."/>
            <person name="Peters L."/>
            <person name="Land M.L."/>
            <person name="Hauser L."/>
            <person name="Koskimaki J."/>
            <person name="Halonen O."/>
            <person name="Pirttila A."/>
            <person name="Frank C."/>
            <person name="Woyke T.J."/>
        </authorList>
    </citation>
    <scope>NUCLEOTIDE SEQUENCE [LARGE SCALE GENOMIC DNA]</scope>
    <source>
        <strain evidence="2 3">DSM 13060</strain>
    </source>
</reference>
<comment type="caution">
    <text evidence="2">The sequence shown here is derived from an EMBL/GenBank/DDBJ whole genome shotgun (WGS) entry which is preliminary data.</text>
</comment>